<evidence type="ECO:0000313" key="2">
    <source>
        <dbReference type="Proteomes" id="UP000239187"/>
    </source>
</evidence>
<evidence type="ECO:0008006" key="3">
    <source>
        <dbReference type="Google" id="ProtNLM"/>
    </source>
</evidence>
<protein>
    <recommendedName>
        <fullName evidence="3">STAS/SEC14 domain-containing protein</fullName>
    </recommendedName>
</protein>
<sequence length="144" mass="15382">MSQIVLANAAPARPCRGTEHPPDGRRWCVGKCCIEARPGLLVLWWAPGSLLTLADILSSYDGIRELSDGYRLPLVVHVQGMVGMTAGARALLLEGDLSSRVGFVGTGPVDQVIVAFLEQALSETCYFRSPARAEAWARGAGSDD</sequence>
<proteinExistence type="predicted"/>
<dbReference type="Proteomes" id="UP000239187">
    <property type="component" value="Chromosome"/>
</dbReference>
<name>A0A2L0UFX2_9MICC</name>
<dbReference type="EMBL" id="CP024915">
    <property type="protein sequence ID" value="AUZ88118.1"/>
    <property type="molecule type" value="Genomic_DNA"/>
</dbReference>
<organism evidence="1 2">
    <name type="scientific">Arthrobacter agilis</name>
    <dbReference type="NCBI Taxonomy" id="37921"/>
    <lineage>
        <taxon>Bacteria</taxon>
        <taxon>Bacillati</taxon>
        <taxon>Actinomycetota</taxon>
        <taxon>Actinomycetes</taxon>
        <taxon>Micrococcales</taxon>
        <taxon>Micrococcaceae</taxon>
        <taxon>Arthrobacter</taxon>
    </lineage>
</organism>
<reference evidence="1 2" key="1">
    <citation type="submission" date="2017-11" db="EMBL/GenBank/DDBJ databases">
        <title>Draft genome of Arthrobacter agilis strain UMCV2, a plant growth-promoting rhizobacterium and biocontrol capacity of phytopathogenic fungi.</title>
        <authorList>
            <person name="Martinez-Camara R."/>
            <person name="Santoyo G."/>
            <person name="Moreno-Hagelsieb G."/>
            <person name="Valencia-Cantero E."/>
        </authorList>
    </citation>
    <scope>NUCLEOTIDE SEQUENCE [LARGE SCALE GENOMIC DNA]</scope>
    <source>
        <strain evidence="1 2">UMCV2</strain>
    </source>
</reference>
<dbReference type="RefSeq" id="WP_133079942.1">
    <property type="nucleotide sequence ID" value="NZ_CP024915.1"/>
</dbReference>
<dbReference type="Gene3D" id="3.40.1680.10">
    <property type="entry name" value="yp_829618.1 domain like"/>
    <property type="match status" value="1"/>
</dbReference>
<gene>
    <name evidence="1" type="ORF">CVO76_11095</name>
</gene>
<accession>A0A2L0UFX2</accession>
<evidence type="ECO:0000313" key="1">
    <source>
        <dbReference type="EMBL" id="AUZ88118.1"/>
    </source>
</evidence>
<dbReference type="AlphaFoldDB" id="A0A2L0UFX2"/>